<keyword evidence="3" id="KW-1185">Reference proteome</keyword>
<gene>
    <name evidence="2" type="ORF">GCM10011499_36870</name>
</gene>
<dbReference type="Pfam" id="PF14196">
    <property type="entry name" value="ATC_hydrolase"/>
    <property type="match status" value="1"/>
</dbReference>
<dbReference type="RefSeq" id="WP_127071310.1">
    <property type="nucleotide sequence ID" value="NZ_RZMW01000009.1"/>
</dbReference>
<comment type="caution">
    <text evidence="2">The sequence shown here is derived from an EMBL/GenBank/DDBJ whole genome shotgun (WGS) entry which is preliminary data.</text>
</comment>
<accession>A0A916RNZ1</accession>
<feature type="region of interest" description="Disordered" evidence="1">
    <location>
        <begin position="205"/>
        <end position="229"/>
    </location>
</feature>
<dbReference type="OrthoDB" id="1094540at2"/>
<evidence type="ECO:0000313" key="3">
    <source>
        <dbReference type="Proteomes" id="UP000596977"/>
    </source>
</evidence>
<sequence length="229" mass="25949">MKNLAFKPTIIDRLTVHHFRSSLPRQGRSAFDREFALILHNERPFLTDKLTQSHIIFVAAFLSAYRTLRSMGLGNDASKEKLTPALFRLGRRTAAFFTWAGIAMSRNPMQALRRFSETKAQNAYGPSFAVETAAIPGGFVSEVKRCGYRTFLARHDAVDLNSLLCEWDRVWIDALPKSIDFRRPTTLATGCASCRFEFRYAERSLSGKGPRPISDTATREKPDRRIADD</sequence>
<protein>
    <recommendedName>
        <fullName evidence="4">L-2-amino-thiazoline-4-carboxylic acid hydrolase</fullName>
    </recommendedName>
</protein>
<organism evidence="2 3">
    <name type="scientific">Pelagibacterium lentulum</name>
    <dbReference type="NCBI Taxonomy" id="2029865"/>
    <lineage>
        <taxon>Bacteria</taxon>
        <taxon>Pseudomonadati</taxon>
        <taxon>Pseudomonadota</taxon>
        <taxon>Alphaproteobacteria</taxon>
        <taxon>Hyphomicrobiales</taxon>
        <taxon>Devosiaceae</taxon>
        <taxon>Pelagibacterium</taxon>
    </lineage>
</organism>
<dbReference type="EMBL" id="BMKB01000009">
    <property type="protein sequence ID" value="GGA63107.1"/>
    <property type="molecule type" value="Genomic_DNA"/>
</dbReference>
<evidence type="ECO:0000256" key="1">
    <source>
        <dbReference type="SAM" id="MobiDB-lite"/>
    </source>
</evidence>
<dbReference type="Proteomes" id="UP000596977">
    <property type="component" value="Unassembled WGS sequence"/>
</dbReference>
<dbReference type="AlphaFoldDB" id="A0A916RNZ1"/>
<reference evidence="2 3" key="1">
    <citation type="journal article" date="2014" name="Int. J. Syst. Evol. Microbiol.">
        <title>Complete genome sequence of Corynebacterium casei LMG S-19264T (=DSM 44701T), isolated from a smear-ripened cheese.</title>
        <authorList>
            <consortium name="US DOE Joint Genome Institute (JGI-PGF)"/>
            <person name="Walter F."/>
            <person name="Albersmeier A."/>
            <person name="Kalinowski J."/>
            <person name="Ruckert C."/>
        </authorList>
    </citation>
    <scope>NUCLEOTIDE SEQUENCE [LARGE SCALE GENOMIC DNA]</scope>
    <source>
        <strain evidence="2 3">CGMCC 1.15896</strain>
    </source>
</reference>
<feature type="compositionally biased region" description="Basic and acidic residues" evidence="1">
    <location>
        <begin position="217"/>
        <end position="229"/>
    </location>
</feature>
<evidence type="ECO:0008006" key="4">
    <source>
        <dbReference type="Google" id="ProtNLM"/>
    </source>
</evidence>
<name>A0A916RNZ1_9HYPH</name>
<evidence type="ECO:0000313" key="2">
    <source>
        <dbReference type="EMBL" id="GGA63107.1"/>
    </source>
</evidence>
<proteinExistence type="predicted"/>
<dbReference type="InterPro" id="IPR026002">
    <property type="entry name" value="ATC_hydrolase-like"/>
</dbReference>